<feature type="coiled-coil region" evidence="5">
    <location>
        <begin position="272"/>
        <end position="299"/>
    </location>
</feature>
<accession>A0A225D1L6</accession>
<dbReference type="GO" id="GO:0003735">
    <property type="term" value="F:structural constituent of ribosome"/>
    <property type="evidence" value="ECO:0007669"/>
    <property type="project" value="TreeGrafter"/>
</dbReference>
<feature type="region of interest" description="Disordered" evidence="6">
    <location>
        <begin position="1"/>
        <end position="95"/>
    </location>
</feature>
<keyword evidence="2 8" id="KW-0689">Ribosomal protein</keyword>
<dbReference type="SUPFAM" id="SSF50249">
    <property type="entry name" value="Nucleic acid-binding proteins"/>
    <property type="match status" value="3"/>
</dbReference>
<evidence type="ECO:0000256" key="6">
    <source>
        <dbReference type="SAM" id="MobiDB-lite"/>
    </source>
</evidence>
<dbReference type="GO" id="GO:0003729">
    <property type="term" value="F:mRNA binding"/>
    <property type="evidence" value="ECO:0007669"/>
    <property type="project" value="TreeGrafter"/>
</dbReference>
<dbReference type="FunFam" id="2.40.50.140:FF:000051">
    <property type="entry name" value="RNA-binding transcriptional accessory protein"/>
    <property type="match status" value="1"/>
</dbReference>
<evidence type="ECO:0000256" key="2">
    <source>
        <dbReference type="ARBA" id="ARBA00022980"/>
    </source>
</evidence>
<dbReference type="GO" id="GO:0005737">
    <property type="term" value="C:cytoplasm"/>
    <property type="evidence" value="ECO:0007669"/>
    <property type="project" value="UniProtKB-ARBA"/>
</dbReference>
<dbReference type="RefSeq" id="WP_088260052.1">
    <property type="nucleotide sequence ID" value="NZ_NIDE01000019.1"/>
</dbReference>
<dbReference type="PROSITE" id="PS50126">
    <property type="entry name" value="S1"/>
    <property type="match status" value="3"/>
</dbReference>
<comment type="similarity">
    <text evidence="1">Belongs to the bacterial ribosomal protein bS1 family.</text>
</comment>
<proteinExistence type="inferred from homology"/>
<dbReference type="InterPro" id="IPR050437">
    <property type="entry name" value="Ribos_protein_bS1-like"/>
</dbReference>
<name>A0A225D1L6_9BACT</name>
<feature type="domain" description="S1 motif" evidence="7">
    <location>
        <begin position="300"/>
        <end position="368"/>
    </location>
</feature>
<dbReference type="InterPro" id="IPR003029">
    <property type="entry name" value="S1_domain"/>
</dbReference>
<dbReference type="GO" id="GO:0005840">
    <property type="term" value="C:ribosome"/>
    <property type="evidence" value="ECO:0007669"/>
    <property type="project" value="UniProtKB-KW"/>
</dbReference>
<dbReference type="FunFam" id="2.40.50.140:FF:000103">
    <property type="entry name" value="protein RRP5 homolog"/>
    <property type="match status" value="1"/>
</dbReference>
<evidence type="ECO:0000259" key="7">
    <source>
        <dbReference type="PROSITE" id="PS50126"/>
    </source>
</evidence>
<dbReference type="CDD" id="cd05688">
    <property type="entry name" value="S1_RPS1_repeat_ec3"/>
    <property type="match status" value="1"/>
</dbReference>
<dbReference type="Proteomes" id="UP000214646">
    <property type="component" value="Unassembled WGS sequence"/>
</dbReference>
<feature type="domain" description="S1 motif" evidence="7">
    <location>
        <begin position="385"/>
        <end position="454"/>
    </location>
</feature>
<dbReference type="AlphaFoldDB" id="A0A225D1L6"/>
<feature type="compositionally biased region" description="Low complexity" evidence="6">
    <location>
        <begin position="26"/>
        <end position="45"/>
    </location>
</feature>
<evidence type="ECO:0000256" key="4">
    <source>
        <dbReference type="ARBA" id="ARBA00025604"/>
    </source>
</evidence>
<dbReference type="InterPro" id="IPR035104">
    <property type="entry name" value="Ribosomal_protein_S1-like"/>
</dbReference>
<dbReference type="CDD" id="cd04465">
    <property type="entry name" value="S1_RPS1_repeat_ec2_hs2"/>
    <property type="match status" value="1"/>
</dbReference>
<dbReference type="EMBL" id="NIDE01000019">
    <property type="protein sequence ID" value="OWK34813.1"/>
    <property type="molecule type" value="Genomic_DNA"/>
</dbReference>
<keyword evidence="5" id="KW-0175">Coiled coil</keyword>
<sequence length="507" mass="54901">MADTNQPLPSPQPEPTPAPAAPQAPAPAATAPATILAGPGAPQAGRPDRAPRPGPPRTDGPRRPFPKGDRPKNDGSKPPPLDIRDFSMTRPNTRDLDRSIEEELSAALSGFDLKGTMATTESQTKQPAVPGVQAKKKGLIIGIHGKDVFVEVPGGRSQGVLPLLQFEGRSPVIGEEVEFDIDHYDGANGLLILTMHGAAQVVTDWSSVTRGMVVEAKVTGVNKNGTGLHIEVNGIKGFMPASQIDMYRVEKLEDFVNQKMKCVVSEVDPSERNLVVSRKALLEREREQLREQFWATIEEGQIKTGIVRSVKPFGAFVDLGGADGLIPVSEMSWSRVGDPSEVVQIGQKVEVKVNRIDFEARKIGLSLRQLVRSPWDDFAERHKTGSKMAGKVTRIMDFGAFVEVAPGVEGLIHVSELATLRVRRVRDVVTEGQEITVQILSIDTEARRMSLSLKALQVEAEATNAEQEDAEREADAKAAEERMAQRAANPNLRGGIGAGRIQFDAGE</sequence>
<keyword evidence="3" id="KW-0687">Ribonucleoprotein</keyword>
<dbReference type="PRINTS" id="PR00681">
    <property type="entry name" value="RIBOSOMALS1"/>
</dbReference>
<organism evidence="8 9">
    <name type="scientific">Fimbriiglobus ruber</name>
    <dbReference type="NCBI Taxonomy" id="1908690"/>
    <lineage>
        <taxon>Bacteria</taxon>
        <taxon>Pseudomonadati</taxon>
        <taxon>Planctomycetota</taxon>
        <taxon>Planctomycetia</taxon>
        <taxon>Gemmatales</taxon>
        <taxon>Gemmataceae</taxon>
        <taxon>Fimbriiglobus</taxon>
    </lineage>
</organism>
<protein>
    <submittedName>
        <fullName evidence="8">SSU ribosomal protein S1p</fullName>
    </submittedName>
</protein>
<evidence type="ECO:0000256" key="1">
    <source>
        <dbReference type="ARBA" id="ARBA00006767"/>
    </source>
</evidence>
<evidence type="ECO:0000313" key="9">
    <source>
        <dbReference type="Proteomes" id="UP000214646"/>
    </source>
</evidence>
<dbReference type="PANTHER" id="PTHR10724:SF7">
    <property type="entry name" value="SMALL RIBOSOMAL SUBUNIT PROTEIN BS1C"/>
    <property type="match status" value="1"/>
</dbReference>
<feature type="coiled-coil region" evidence="5">
    <location>
        <begin position="448"/>
        <end position="482"/>
    </location>
</feature>
<dbReference type="Pfam" id="PF00575">
    <property type="entry name" value="S1"/>
    <property type="match status" value="3"/>
</dbReference>
<feature type="domain" description="S1 motif" evidence="7">
    <location>
        <begin position="211"/>
        <end position="279"/>
    </location>
</feature>
<evidence type="ECO:0000256" key="5">
    <source>
        <dbReference type="SAM" id="Coils"/>
    </source>
</evidence>
<dbReference type="GO" id="GO:0006412">
    <property type="term" value="P:translation"/>
    <property type="evidence" value="ECO:0007669"/>
    <property type="project" value="TreeGrafter"/>
</dbReference>
<feature type="compositionally biased region" description="Basic and acidic residues" evidence="6">
    <location>
        <begin position="82"/>
        <end position="95"/>
    </location>
</feature>
<feature type="compositionally biased region" description="Pro residues" evidence="6">
    <location>
        <begin position="8"/>
        <end position="25"/>
    </location>
</feature>
<dbReference type="PANTHER" id="PTHR10724">
    <property type="entry name" value="30S RIBOSOMAL PROTEIN S1"/>
    <property type="match status" value="1"/>
</dbReference>
<dbReference type="InterPro" id="IPR012340">
    <property type="entry name" value="NA-bd_OB-fold"/>
</dbReference>
<comment type="caution">
    <text evidence="8">The sequence shown here is derived from an EMBL/GenBank/DDBJ whole genome shotgun (WGS) entry which is preliminary data.</text>
</comment>
<dbReference type="SMART" id="SM00316">
    <property type="entry name" value="S1"/>
    <property type="match status" value="4"/>
</dbReference>
<gene>
    <name evidence="8" type="ORF">FRUB_09655</name>
</gene>
<comment type="function">
    <text evidence="4">Binds mRNA; thus facilitating recognition of the initiation point. It is needed to translate mRNA with a short Shine-Dalgarno (SD) purine-rich sequence.</text>
</comment>
<dbReference type="Gene3D" id="2.40.50.140">
    <property type="entry name" value="Nucleic acid-binding proteins"/>
    <property type="match status" value="3"/>
</dbReference>
<evidence type="ECO:0000313" key="8">
    <source>
        <dbReference type="EMBL" id="OWK34813.1"/>
    </source>
</evidence>
<dbReference type="OrthoDB" id="9804077at2"/>
<feature type="compositionally biased region" description="Basic and acidic residues" evidence="6">
    <location>
        <begin position="59"/>
        <end position="75"/>
    </location>
</feature>
<reference evidence="9" key="1">
    <citation type="submission" date="2017-06" db="EMBL/GenBank/DDBJ databases">
        <title>Genome analysis of Fimbriiglobus ruber SP5, the first member of the order Planctomycetales with confirmed chitinolytic capability.</title>
        <authorList>
            <person name="Ravin N.V."/>
            <person name="Rakitin A.L."/>
            <person name="Ivanova A.A."/>
            <person name="Beletsky A.V."/>
            <person name="Kulichevskaya I.S."/>
            <person name="Mardanov A.V."/>
            <person name="Dedysh S.N."/>
        </authorList>
    </citation>
    <scope>NUCLEOTIDE SEQUENCE [LARGE SCALE GENOMIC DNA]</scope>
    <source>
        <strain evidence="9">SP5</strain>
    </source>
</reference>
<evidence type="ECO:0000256" key="3">
    <source>
        <dbReference type="ARBA" id="ARBA00023274"/>
    </source>
</evidence>
<keyword evidence="9" id="KW-1185">Reference proteome</keyword>